<dbReference type="HAMAP" id="MF_01454">
    <property type="entry name" value="GTPase_Obg"/>
    <property type="match status" value="1"/>
</dbReference>
<evidence type="ECO:0000256" key="3">
    <source>
        <dbReference type="ARBA" id="ARBA00022741"/>
    </source>
</evidence>
<dbReference type="PANTHER" id="PTHR11702">
    <property type="entry name" value="DEVELOPMENTALLY REGULATED GTP-BINDING PROTEIN-RELATED"/>
    <property type="match status" value="1"/>
</dbReference>
<keyword evidence="5 7" id="KW-0460">Magnesium</keyword>
<dbReference type="InterPro" id="IPR006169">
    <property type="entry name" value="GTP1_OBG_dom"/>
</dbReference>
<dbReference type="PROSITE" id="PS51710">
    <property type="entry name" value="G_OBG"/>
    <property type="match status" value="1"/>
</dbReference>
<dbReference type="AlphaFoldDB" id="A0A1F4V489"/>
<dbReference type="InterPro" id="IPR045086">
    <property type="entry name" value="OBG_GTPase"/>
</dbReference>
<organism evidence="10 11">
    <name type="scientific">candidate division WWE3 bacterium RIFCSPLOWO2_01_FULL_39_13</name>
    <dbReference type="NCBI Taxonomy" id="1802624"/>
    <lineage>
        <taxon>Bacteria</taxon>
        <taxon>Katanobacteria</taxon>
    </lineage>
</organism>
<feature type="binding site" evidence="7">
    <location>
        <position position="190"/>
    </location>
    <ligand>
        <name>Mg(2+)</name>
        <dbReference type="ChEBI" id="CHEBI:18420"/>
    </ligand>
</feature>
<dbReference type="PROSITE" id="PS00905">
    <property type="entry name" value="GTP1_OBG"/>
    <property type="match status" value="1"/>
</dbReference>
<dbReference type="GO" id="GO:0005525">
    <property type="term" value="F:GTP binding"/>
    <property type="evidence" value="ECO:0007669"/>
    <property type="project" value="UniProtKB-UniRule"/>
</dbReference>
<keyword evidence="2 7" id="KW-0963">Cytoplasm</keyword>
<feature type="binding site" evidence="7">
    <location>
        <begin position="314"/>
        <end position="316"/>
    </location>
    <ligand>
        <name>GTP</name>
        <dbReference type="ChEBI" id="CHEBI:37565"/>
    </ligand>
</feature>
<dbReference type="InterPro" id="IPR027417">
    <property type="entry name" value="P-loop_NTPase"/>
</dbReference>
<accession>A0A1F4V489</accession>
<evidence type="ECO:0000313" key="11">
    <source>
        <dbReference type="Proteomes" id="UP000178771"/>
    </source>
</evidence>
<dbReference type="EMBL" id="MEVH01000007">
    <property type="protein sequence ID" value="OGC51995.1"/>
    <property type="molecule type" value="Genomic_DNA"/>
</dbReference>
<protein>
    <recommendedName>
        <fullName evidence="7">GTPase Obg</fullName>
        <ecNumber evidence="7">3.6.5.-</ecNumber>
    </recommendedName>
    <alternativeName>
        <fullName evidence="7">GTP-binding protein Obg</fullName>
    </alternativeName>
</protein>
<keyword evidence="3 7" id="KW-0547">Nucleotide-binding</keyword>
<dbReference type="Pfam" id="PF01018">
    <property type="entry name" value="GTP1_OBG"/>
    <property type="match status" value="1"/>
</dbReference>
<dbReference type="Pfam" id="PF01926">
    <property type="entry name" value="MMR_HSR1"/>
    <property type="match status" value="1"/>
</dbReference>
<dbReference type="Proteomes" id="UP000178771">
    <property type="component" value="Unassembled WGS sequence"/>
</dbReference>
<comment type="subcellular location">
    <subcellularLocation>
        <location evidence="7">Cytoplasm</location>
    </subcellularLocation>
</comment>
<evidence type="ECO:0000313" key="10">
    <source>
        <dbReference type="EMBL" id="OGC51995.1"/>
    </source>
</evidence>
<dbReference type="GO" id="GO:0042254">
    <property type="term" value="P:ribosome biogenesis"/>
    <property type="evidence" value="ECO:0007669"/>
    <property type="project" value="UniProtKB-UniRule"/>
</dbReference>
<evidence type="ECO:0000256" key="1">
    <source>
        <dbReference type="ARBA" id="ARBA00007699"/>
    </source>
</evidence>
<proteinExistence type="inferred from homology"/>
<dbReference type="NCBIfam" id="NF008956">
    <property type="entry name" value="PRK12299.1"/>
    <property type="match status" value="1"/>
</dbReference>
<dbReference type="PROSITE" id="PS51883">
    <property type="entry name" value="OBG"/>
    <property type="match status" value="1"/>
</dbReference>
<feature type="binding site" evidence="7">
    <location>
        <position position="170"/>
    </location>
    <ligand>
        <name>Mg(2+)</name>
        <dbReference type="ChEBI" id="CHEBI:18420"/>
    </ligand>
</feature>
<reference evidence="10 11" key="1">
    <citation type="journal article" date="2016" name="Nat. Commun.">
        <title>Thousands of microbial genomes shed light on interconnected biogeochemical processes in an aquifer system.</title>
        <authorList>
            <person name="Anantharaman K."/>
            <person name="Brown C.T."/>
            <person name="Hug L.A."/>
            <person name="Sharon I."/>
            <person name="Castelle C.J."/>
            <person name="Probst A.J."/>
            <person name="Thomas B.C."/>
            <person name="Singh A."/>
            <person name="Wilkins M.J."/>
            <person name="Karaoz U."/>
            <person name="Brodie E.L."/>
            <person name="Williams K.H."/>
            <person name="Hubbard S.S."/>
            <person name="Banfield J.F."/>
        </authorList>
    </citation>
    <scope>NUCLEOTIDE SEQUENCE [LARGE SCALE GENOMIC DNA]</scope>
</reference>
<feature type="binding site" evidence="7">
    <location>
        <begin position="285"/>
        <end position="288"/>
    </location>
    <ligand>
        <name>GTP</name>
        <dbReference type="ChEBI" id="CHEBI:37565"/>
    </ligand>
</feature>
<dbReference type="SUPFAM" id="SSF82051">
    <property type="entry name" value="Obg GTP-binding protein N-terminal domain"/>
    <property type="match status" value="1"/>
</dbReference>
<dbReference type="NCBIfam" id="NF008955">
    <property type="entry name" value="PRK12297.1"/>
    <property type="match status" value="1"/>
</dbReference>
<evidence type="ECO:0000256" key="2">
    <source>
        <dbReference type="ARBA" id="ARBA00022490"/>
    </source>
</evidence>
<feature type="binding site" evidence="7">
    <location>
        <begin position="163"/>
        <end position="170"/>
    </location>
    <ligand>
        <name>GTP</name>
        <dbReference type="ChEBI" id="CHEBI:37565"/>
    </ligand>
</feature>
<dbReference type="PIRSF" id="PIRSF002401">
    <property type="entry name" value="GTP_bd_Obg/CgtA"/>
    <property type="match status" value="1"/>
</dbReference>
<evidence type="ECO:0000256" key="6">
    <source>
        <dbReference type="ARBA" id="ARBA00023134"/>
    </source>
</evidence>
<keyword evidence="7" id="KW-0479">Metal-binding</keyword>
<feature type="domain" description="Obg" evidence="9">
    <location>
        <begin position="1"/>
        <end position="156"/>
    </location>
</feature>
<feature type="binding site" evidence="7">
    <location>
        <begin position="215"/>
        <end position="218"/>
    </location>
    <ligand>
        <name>GTP</name>
        <dbReference type="ChEBI" id="CHEBI:37565"/>
    </ligand>
</feature>
<dbReference type="InterPro" id="IPR006074">
    <property type="entry name" value="GTP1-OBG_CS"/>
</dbReference>
<evidence type="ECO:0000259" key="8">
    <source>
        <dbReference type="PROSITE" id="PS51710"/>
    </source>
</evidence>
<dbReference type="InterPro" id="IPR031167">
    <property type="entry name" value="G_OBG"/>
</dbReference>
<keyword evidence="6 7" id="KW-0342">GTP-binding</keyword>
<evidence type="ECO:0000256" key="5">
    <source>
        <dbReference type="ARBA" id="ARBA00022842"/>
    </source>
</evidence>
<dbReference type="NCBIfam" id="TIGR02729">
    <property type="entry name" value="Obg_CgtA"/>
    <property type="match status" value="1"/>
</dbReference>
<dbReference type="GO" id="GO:0003924">
    <property type="term" value="F:GTPase activity"/>
    <property type="evidence" value="ECO:0007669"/>
    <property type="project" value="UniProtKB-UniRule"/>
</dbReference>
<gene>
    <name evidence="7" type="primary">obg</name>
    <name evidence="10" type="ORF">A2982_00030</name>
</gene>
<dbReference type="InterPro" id="IPR014100">
    <property type="entry name" value="GTP-bd_Obg/CgtA"/>
</dbReference>
<dbReference type="FunFam" id="2.70.210.12:FF:000001">
    <property type="entry name" value="GTPase Obg"/>
    <property type="match status" value="1"/>
</dbReference>
<evidence type="ECO:0000256" key="7">
    <source>
        <dbReference type="HAMAP-Rule" id="MF_01454"/>
    </source>
</evidence>
<name>A0A1F4V489_UNCKA</name>
<dbReference type="InterPro" id="IPR006073">
    <property type="entry name" value="GTP-bd"/>
</dbReference>
<dbReference type="CDD" id="cd01898">
    <property type="entry name" value="Obg"/>
    <property type="match status" value="1"/>
</dbReference>
<dbReference type="PRINTS" id="PR00326">
    <property type="entry name" value="GTP1OBG"/>
</dbReference>
<sequence length="379" mass="41208">MIDTARISVKAGKGGNGVALFRREKYIPKGGPWGGDGGRGGDIIFQVDPHVNTLSLFRRKKDFKSENGIDGAKKLQKGRDGSDLVVSVPQGTVIYDENKNVLFDLTALGQREVIARGGNGGLGNWHFKSSVNRTPLKATSGWNGDEKILFLELKLIADAGIIGLPNSGKSTLINALTRANVKTADYPFTTLEPNLGVLHVSDFVPGPLGDIVLADIPGLIEGASEGKGLGHDFLRHIERTRILVHLIDGTAVFAGGAVKDYKVIQNELEKWSPMLVKKPQIVVVNKCDVTEVHEAEKKIKEEFKKIGVGVLFISAVAHIGLKELVEKLVSEITSEKESHSSEKVPQVKKTYTIENLPNKRIVFRTKVLPESETVQGDSL</sequence>
<comment type="similarity">
    <text evidence="1 7">Belongs to the TRAFAC class OBG-HflX-like GTPase superfamily. OBG GTPase family.</text>
</comment>
<dbReference type="SUPFAM" id="SSF52540">
    <property type="entry name" value="P-loop containing nucleoside triphosphate hydrolases"/>
    <property type="match status" value="1"/>
</dbReference>
<feature type="domain" description="OBG-type G" evidence="8">
    <location>
        <begin position="157"/>
        <end position="333"/>
    </location>
</feature>
<dbReference type="Gene3D" id="2.70.210.12">
    <property type="entry name" value="GTP1/OBG domain"/>
    <property type="match status" value="1"/>
</dbReference>
<feature type="binding site" evidence="7">
    <location>
        <begin position="188"/>
        <end position="192"/>
    </location>
    <ligand>
        <name>GTP</name>
        <dbReference type="ChEBI" id="CHEBI:37565"/>
    </ligand>
</feature>
<comment type="caution">
    <text evidence="10">The sequence shown here is derived from an EMBL/GenBank/DDBJ whole genome shotgun (WGS) entry which is preliminary data.</text>
</comment>
<dbReference type="STRING" id="1802624.A2982_00030"/>
<comment type="subunit">
    <text evidence="7">Monomer.</text>
</comment>
<keyword evidence="4 7" id="KW-0378">Hydrolase</keyword>
<evidence type="ECO:0000259" key="9">
    <source>
        <dbReference type="PROSITE" id="PS51883"/>
    </source>
</evidence>
<dbReference type="PANTHER" id="PTHR11702:SF31">
    <property type="entry name" value="MITOCHONDRIAL RIBOSOME-ASSOCIATED GTPASE 2"/>
    <property type="match status" value="1"/>
</dbReference>
<evidence type="ECO:0000256" key="4">
    <source>
        <dbReference type="ARBA" id="ARBA00022801"/>
    </source>
</evidence>
<dbReference type="GO" id="GO:0005737">
    <property type="term" value="C:cytoplasm"/>
    <property type="evidence" value="ECO:0007669"/>
    <property type="project" value="UniProtKB-SubCell"/>
</dbReference>
<comment type="cofactor">
    <cofactor evidence="7">
        <name>Mg(2+)</name>
        <dbReference type="ChEBI" id="CHEBI:18420"/>
    </cofactor>
</comment>
<dbReference type="EC" id="3.6.5.-" evidence="7"/>
<comment type="function">
    <text evidence="7">An essential GTPase which binds GTP, GDP and possibly (p)ppGpp with moderate affinity, with high nucleotide exchange rates and a fairly low GTP hydrolysis rate. Plays a role in control of the cell cycle, stress response, ribosome biogenesis and in those bacteria that undergo differentiation, in morphogenesis control.</text>
</comment>
<dbReference type="Gene3D" id="3.40.50.300">
    <property type="entry name" value="P-loop containing nucleotide triphosphate hydrolases"/>
    <property type="match status" value="1"/>
</dbReference>
<dbReference type="InterPro" id="IPR036726">
    <property type="entry name" value="GTP1_OBG_dom_sf"/>
</dbReference>
<dbReference type="GO" id="GO:0000287">
    <property type="term" value="F:magnesium ion binding"/>
    <property type="evidence" value="ECO:0007669"/>
    <property type="project" value="InterPro"/>
</dbReference>